<accession>A0ABU1AZY3</accession>
<keyword evidence="1" id="KW-0472">Membrane</keyword>
<reference evidence="2 3" key="1">
    <citation type="submission" date="2023-04" db="EMBL/GenBank/DDBJ databases">
        <title>A novel bacteria isolated from coastal sediment.</title>
        <authorList>
            <person name="Liu X.-J."/>
            <person name="Du Z.-J."/>
        </authorList>
    </citation>
    <scope>NUCLEOTIDE SEQUENCE [LARGE SCALE GENOMIC DNA]</scope>
    <source>
        <strain evidence="2 3">SDUM461003</strain>
    </source>
</reference>
<proteinExistence type="predicted"/>
<protein>
    <submittedName>
        <fullName evidence="2">Uncharacterized protein</fullName>
    </submittedName>
</protein>
<sequence length="96" mass="10517">MKQKTRKLAKLVFVGLAGVLCAALFFVLLSTTVESVLRVVGLLVTLDFEEQNAGRELGEGIAFVLIIGLFSIIIAKQCWNAFRRGLGDELAEHPNE</sequence>
<dbReference type="RefSeq" id="WP_308952634.1">
    <property type="nucleotide sequence ID" value="NZ_JARXHW010000126.1"/>
</dbReference>
<evidence type="ECO:0000256" key="1">
    <source>
        <dbReference type="SAM" id="Phobius"/>
    </source>
</evidence>
<keyword evidence="3" id="KW-1185">Reference proteome</keyword>
<organism evidence="2 3">
    <name type="scientific">Thalassobacterium maritimum</name>
    <dbReference type="NCBI Taxonomy" id="3041265"/>
    <lineage>
        <taxon>Bacteria</taxon>
        <taxon>Pseudomonadati</taxon>
        <taxon>Verrucomicrobiota</taxon>
        <taxon>Opitutia</taxon>
        <taxon>Puniceicoccales</taxon>
        <taxon>Coraliomargaritaceae</taxon>
        <taxon>Thalassobacterium</taxon>
    </lineage>
</organism>
<dbReference type="Proteomes" id="UP001225316">
    <property type="component" value="Unassembled WGS sequence"/>
</dbReference>
<evidence type="ECO:0000313" key="3">
    <source>
        <dbReference type="Proteomes" id="UP001225316"/>
    </source>
</evidence>
<dbReference type="EMBL" id="JARXHW010000126">
    <property type="protein sequence ID" value="MDQ8209716.1"/>
    <property type="molecule type" value="Genomic_DNA"/>
</dbReference>
<feature type="transmembrane region" description="Helical" evidence="1">
    <location>
        <begin position="59"/>
        <end position="75"/>
    </location>
</feature>
<keyword evidence="1" id="KW-0812">Transmembrane</keyword>
<keyword evidence="1" id="KW-1133">Transmembrane helix</keyword>
<name>A0ABU1AZY3_9BACT</name>
<comment type="caution">
    <text evidence="2">The sequence shown here is derived from an EMBL/GenBank/DDBJ whole genome shotgun (WGS) entry which is preliminary data.</text>
</comment>
<evidence type="ECO:0000313" key="2">
    <source>
        <dbReference type="EMBL" id="MDQ8209716.1"/>
    </source>
</evidence>
<gene>
    <name evidence="2" type="ORF">QEH52_19515</name>
</gene>